<comment type="similarity">
    <text evidence="2">Belongs to the RIMBP family.</text>
</comment>
<dbReference type="CDD" id="cd00063">
    <property type="entry name" value="FN3"/>
    <property type="match status" value="2"/>
</dbReference>
<keyword evidence="3 6" id="KW-0728">SH3 domain</keyword>
<reference evidence="12" key="1">
    <citation type="submission" date="2025-08" db="UniProtKB">
        <authorList>
            <consortium name="RefSeq"/>
        </authorList>
    </citation>
    <scope>IDENTIFICATION</scope>
    <source>
        <tissue evidence="12">Blood</tissue>
    </source>
</reference>
<evidence type="ECO:0000313" key="12">
    <source>
        <dbReference type="RefSeq" id="XP_067163441.1"/>
    </source>
</evidence>
<feature type="coiled-coil region" evidence="7">
    <location>
        <begin position="622"/>
        <end position="799"/>
    </location>
</feature>
<dbReference type="InterPro" id="IPR040325">
    <property type="entry name" value="RIMBP1/2/3"/>
</dbReference>
<dbReference type="PROSITE" id="PS50002">
    <property type="entry name" value="SH3"/>
    <property type="match status" value="1"/>
</dbReference>
<dbReference type="CDD" id="cd12014">
    <property type="entry name" value="SH3_RIM-BP_1"/>
    <property type="match status" value="1"/>
</dbReference>
<feature type="region of interest" description="Disordered" evidence="8">
    <location>
        <begin position="331"/>
        <end position="353"/>
    </location>
</feature>
<keyword evidence="5" id="KW-0677">Repeat</keyword>
<dbReference type="PANTHER" id="PTHR14234">
    <property type="entry name" value="RIM BINDING PROTEIN-RELATED"/>
    <property type="match status" value="1"/>
</dbReference>
<feature type="region of interest" description="Disordered" evidence="8">
    <location>
        <begin position="250"/>
        <end position="292"/>
    </location>
</feature>
<protein>
    <submittedName>
        <fullName evidence="12">Peripheral-type benzodiazepine receptor-associated protein 1-like</fullName>
    </submittedName>
</protein>
<dbReference type="InterPro" id="IPR057884">
    <property type="entry name" value="FN3_RIM-BP1/2/3"/>
</dbReference>
<dbReference type="InterPro" id="IPR001452">
    <property type="entry name" value="SH3_domain"/>
</dbReference>
<name>A0ABM4FEQ8_9AVES</name>
<evidence type="ECO:0000256" key="4">
    <source>
        <dbReference type="ARBA" id="ARBA00022490"/>
    </source>
</evidence>
<keyword evidence="7" id="KW-0175">Coiled coil</keyword>
<dbReference type="SUPFAM" id="SSF50044">
    <property type="entry name" value="SH3-domain"/>
    <property type="match status" value="2"/>
</dbReference>
<feature type="compositionally biased region" description="Low complexity" evidence="8">
    <location>
        <begin position="1342"/>
        <end position="1351"/>
    </location>
</feature>
<dbReference type="SMART" id="SM00326">
    <property type="entry name" value="SH3"/>
    <property type="match status" value="2"/>
</dbReference>
<dbReference type="Gene3D" id="2.60.40.10">
    <property type="entry name" value="Immunoglobulins"/>
    <property type="match status" value="3"/>
</dbReference>
<keyword evidence="4" id="KW-0963">Cytoplasm</keyword>
<dbReference type="InterPro" id="IPR013783">
    <property type="entry name" value="Ig-like_fold"/>
</dbReference>
<feature type="compositionally biased region" description="Low complexity" evidence="8">
    <location>
        <begin position="13"/>
        <end position="22"/>
    </location>
</feature>
<evidence type="ECO:0000259" key="9">
    <source>
        <dbReference type="PROSITE" id="PS50002"/>
    </source>
</evidence>
<evidence type="ECO:0000256" key="5">
    <source>
        <dbReference type="ARBA" id="ARBA00022737"/>
    </source>
</evidence>
<feature type="region of interest" description="Disordered" evidence="8">
    <location>
        <begin position="830"/>
        <end position="885"/>
    </location>
</feature>
<dbReference type="InterPro" id="IPR003961">
    <property type="entry name" value="FN3_dom"/>
</dbReference>
<dbReference type="RefSeq" id="XP_067163441.1">
    <property type="nucleotide sequence ID" value="XM_067307340.1"/>
</dbReference>
<comment type="subcellular location">
    <subcellularLocation>
        <location evidence="1">Cytoplasm</location>
    </subcellularLocation>
</comment>
<evidence type="ECO:0000256" key="7">
    <source>
        <dbReference type="SAM" id="Coils"/>
    </source>
</evidence>
<feature type="compositionally biased region" description="Polar residues" evidence="8">
    <location>
        <begin position="844"/>
        <end position="858"/>
    </location>
</feature>
<feature type="coiled-coil region" evidence="7">
    <location>
        <begin position="39"/>
        <end position="151"/>
    </location>
</feature>
<sequence length="1423" mass="159362">MTREGAGGGPAAGGRPSPRRGPAQPPGSPAQPAEQRRELEALRAELEGERLRSHELRRRFAAEARELKEAAARERQRLAERLRSKWEQQQARELQRLRELSQRQRAAEIRQLLRWKEAELREAQELLRRERDAAVRQARELQRQLAEELVRRGGGGEARGGGGEARGRLQDVLGKLRWDTDGDQAAHIRHLQNELQLERSLFAKYILERFEGEPPASPCGAGAAAWRGPQALLGGRTPRPCSWESLITASTPDGGGPRALAGAGSQIKPRSVPGEEVGPAQSALEESHAESPRAGQWMARKGLKDAHLQEERDSIELLPEAMGEDLVLHCPDSPPEGKPGSRGPVGEGSIQRVGQQEDWLLDSRYRELVEQNTHLQSALKDLEKRCNDLQNKNCLLRKRSFPEVREQVKRLKQKNAELAVITKQLEERSRQLQETNLKVINTPIPLPIQSSSVELCMKSFAQQRAKEMREHTRTLLVKDKQIEVLQKKFWELQAKLAADKEGSYCLSFSDFSHLLSKSQKEALCSQRQIAVRNLKKSLNSSKSVQDVSSPMCLVPKTVATSMDSSLDGSSLSKETQTEIITLAKDTESVELLLETGSEKYENTTLKTNQVNKQQREHLGVELGKKLRQHKNLEQEVSKKQKRCEELEVQLTEMMNENARLAKENSQLSGKTEWTEQVQCENADLKVKLMQVTEERNSAIQATNHLQTKLEDLECELKDMREIAERKQQLENEYEETKLALQKKEEKVKHLQRAQVEVKVAHEEVMQQFQAQVRELKNQYQNQTEQYNLLSQELEQLKIKKSNHIISELPRVTCFSTTYAEDAHDLCCSENSSDTFEKPTKALATPTSTLKSDSTQDSPRSCLISEEDAVSEPEESVTDKHSLILESPGQQPAKLRVFLARYSYDPYDGPNKHPEVELPLTAGEYIYIFGDMDEDGFFEGELMDGRRGLVPSNLIEEVSDDDLMMTVPPDPSDFLQNADHEVSFCSRSVRNGGKNDGLEEGICVSGLADRPGDTEIPLNHAAVPYPRNLTLIKQFARSIIIGWEPPLVLGVWEEVQNYNISVDTECSFCSPNVRFSSETQAVIEDLDLKNKTYRISVQSVTEKGNSDKMQCTILVGKDFHIAPECLKLRSITPTSAEVTWMPSSSNYLHAVYLNERDCDIAKPGVYWYTFQSLQPNTQYEAKVEAWPKDMKWHVPQKSEQNSATFRFVTPSAGVPHAPLDVQVEPGPSVNALLISWLPVTIDAEGSSNGVQVTGYAVYINGQRVKEIACPTAGSALVDLSHVEVFQVSQKVSVRTLSPYGESVDSVPALIPPALLSVPSCSCLPKSTSVRLTPGKPHEEFPGSQTSTHSTSSFSSSSQNYHYLSVALFDCDPISMSPDFDAAEDELPFKERQVIKATGDKDTHDFCGGEYAGKAQYISYNVVVK</sequence>
<feature type="domain" description="Fibronectin type-III" evidence="10">
    <location>
        <begin position="1121"/>
        <end position="1211"/>
    </location>
</feature>
<dbReference type="Pfam" id="PF07653">
    <property type="entry name" value="SH3_2"/>
    <property type="match status" value="1"/>
</dbReference>
<feature type="compositionally biased region" description="Gly residues" evidence="8">
    <location>
        <begin position="1"/>
        <end position="12"/>
    </location>
</feature>
<feature type="coiled-coil region" evidence="7">
    <location>
        <begin position="365"/>
        <end position="431"/>
    </location>
</feature>
<evidence type="ECO:0000256" key="2">
    <source>
        <dbReference type="ARBA" id="ARBA00010749"/>
    </source>
</evidence>
<dbReference type="Pfam" id="PF25566">
    <property type="entry name" value="RIMB1_N"/>
    <property type="match status" value="1"/>
</dbReference>
<proteinExistence type="inferred from homology"/>
<feature type="compositionally biased region" description="Acidic residues" evidence="8">
    <location>
        <begin position="864"/>
        <end position="875"/>
    </location>
</feature>
<evidence type="ECO:0000256" key="3">
    <source>
        <dbReference type="ARBA" id="ARBA00022443"/>
    </source>
</evidence>
<dbReference type="Pfam" id="PF25523">
    <property type="entry name" value="Ig_RIMBP2"/>
    <property type="match status" value="1"/>
</dbReference>
<gene>
    <name evidence="12" type="primary">LOC106486851</name>
</gene>
<dbReference type="InterPro" id="IPR057950">
    <property type="entry name" value="RIMB1/RIM3A-C-like_N"/>
</dbReference>
<dbReference type="Proteomes" id="UP001652627">
    <property type="component" value="Chromosome 17"/>
</dbReference>
<feature type="domain" description="SH3" evidence="9">
    <location>
        <begin position="892"/>
        <end position="959"/>
    </location>
</feature>
<dbReference type="SMART" id="SM00060">
    <property type="entry name" value="FN3"/>
    <property type="match status" value="3"/>
</dbReference>
<dbReference type="Gene3D" id="2.30.30.40">
    <property type="entry name" value="SH3 Domains"/>
    <property type="match status" value="2"/>
</dbReference>
<evidence type="ECO:0000256" key="6">
    <source>
        <dbReference type="PROSITE-ProRule" id="PRU00192"/>
    </source>
</evidence>
<evidence type="ECO:0000256" key="1">
    <source>
        <dbReference type="ARBA" id="ARBA00004496"/>
    </source>
</evidence>
<accession>A0ABM4FEQ8</accession>
<evidence type="ECO:0000313" key="11">
    <source>
        <dbReference type="Proteomes" id="UP001652627"/>
    </source>
</evidence>
<dbReference type="SUPFAM" id="SSF49265">
    <property type="entry name" value="Fibronectin type III"/>
    <property type="match status" value="2"/>
</dbReference>
<dbReference type="GeneID" id="106486851"/>
<feature type="region of interest" description="Disordered" evidence="8">
    <location>
        <begin position="1325"/>
        <end position="1351"/>
    </location>
</feature>
<dbReference type="PANTHER" id="PTHR14234:SF20">
    <property type="entry name" value="PERIPHERAL-TYPE BENZODIAZEPINE RECEPTOR-ASSOCIATED PROTEIN 1"/>
    <property type="match status" value="1"/>
</dbReference>
<feature type="region of interest" description="Disordered" evidence="8">
    <location>
        <begin position="1"/>
        <end position="36"/>
    </location>
</feature>
<evidence type="ECO:0000259" key="10">
    <source>
        <dbReference type="PROSITE" id="PS50853"/>
    </source>
</evidence>
<dbReference type="PROSITE" id="PS50853">
    <property type="entry name" value="FN3"/>
    <property type="match status" value="1"/>
</dbReference>
<dbReference type="InterPro" id="IPR036028">
    <property type="entry name" value="SH3-like_dom_sf"/>
</dbReference>
<keyword evidence="11" id="KW-1185">Reference proteome</keyword>
<evidence type="ECO:0000256" key="8">
    <source>
        <dbReference type="SAM" id="MobiDB-lite"/>
    </source>
</evidence>
<organism evidence="11 12">
    <name type="scientific">Apteryx mantelli</name>
    <name type="common">North Island brown kiwi</name>
    <dbReference type="NCBI Taxonomy" id="2696672"/>
    <lineage>
        <taxon>Eukaryota</taxon>
        <taxon>Metazoa</taxon>
        <taxon>Chordata</taxon>
        <taxon>Craniata</taxon>
        <taxon>Vertebrata</taxon>
        <taxon>Euteleostomi</taxon>
        <taxon>Archelosauria</taxon>
        <taxon>Archosauria</taxon>
        <taxon>Dinosauria</taxon>
        <taxon>Saurischia</taxon>
        <taxon>Theropoda</taxon>
        <taxon>Coelurosauria</taxon>
        <taxon>Aves</taxon>
        <taxon>Palaeognathae</taxon>
        <taxon>Apterygiformes</taxon>
        <taxon>Apterygidae</taxon>
        <taxon>Apteryx</taxon>
    </lineage>
</organism>
<dbReference type="InterPro" id="IPR036116">
    <property type="entry name" value="FN3_sf"/>
</dbReference>